<dbReference type="EMBL" id="BDSP01000259">
    <property type="protein sequence ID" value="GAX27625.1"/>
    <property type="molecule type" value="Genomic_DNA"/>
</dbReference>
<sequence length="211" mass="24277">MMIIPHGWVSGIALLLLLVDCTEAFLSGRTTTTTRGFGLWMGLYDRPLPPRPPPLNNDDEDEDEEDIIVAVSSPLFQFNALGQEVNNLLPPLRRPLDKGIPCYFEPNDRMVQNLIDKTSCAVEDACWALEACQGDMTEAWTRISVARRNQLNQKERLENNVETEFQNRKQARLEKEQTRQRLERMKRTKPDTPWLPISNPKPIDDEPWFTG</sequence>
<evidence type="ECO:0000313" key="3">
    <source>
        <dbReference type="EMBL" id="GAX27625.1"/>
    </source>
</evidence>
<feature type="region of interest" description="Disordered" evidence="1">
    <location>
        <begin position="167"/>
        <end position="211"/>
    </location>
</feature>
<protein>
    <submittedName>
        <fullName evidence="3">Uncharacterized protein</fullName>
    </submittedName>
</protein>
<gene>
    <name evidence="3" type="ORF">FisN_13Hu284</name>
</gene>
<dbReference type="Proteomes" id="UP000198406">
    <property type="component" value="Unassembled WGS sequence"/>
</dbReference>
<dbReference type="OrthoDB" id="10591896at2759"/>
<feature type="signal peptide" evidence="2">
    <location>
        <begin position="1"/>
        <end position="24"/>
    </location>
</feature>
<dbReference type="AlphaFoldDB" id="A0A1Z5KND4"/>
<accession>A0A1Z5KND4</accession>
<organism evidence="3 4">
    <name type="scientific">Fistulifera solaris</name>
    <name type="common">Oleaginous diatom</name>
    <dbReference type="NCBI Taxonomy" id="1519565"/>
    <lineage>
        <taxon>Eukaryota</taxon>
        <taxon>Sar</taxon>
        <taxon>Stramenopiles</taxon>
        <taxon>Ochrophyta</taxon>
        <taxon>Bacillariophyta</taxon>
        <taxon>Bacillariophyceae</taxon>
        <taxon>Bacillariophycidae</taxon>
        <taxon>Naviculales</taxon>
        <taxon>Naviculaceae</taxon>
        <taxon>Fistulifera</taxon>
    </lineage>
</organism>
<name>A0A1Z5KND4_FISSO</name>
<proteinExistence type="predicted"/>
<evidence type="ECO:0000256" key="2">
    <source>
        <dbReference type="SAM" id="SignalP"/>
    </source>
</evidence>
<keyword evidence="2" id="KW-0732">Signal</keyword>
<dbReference type="InParanoid" id="A0A1Z5KND4"/>
<feature type="compositionally biased region" description="Basic and acidic residues" evidence="1">
    <location>
        <begin position="167"/>
        <end position="190"/>
    </location>
</feature>
<feature type="chain" id="PRO_5012034928" evidence="2">
    <location>
        <begin position="25"/>
        <end position="211"/>
    </location>
</feature>
<keyword evidence="4" id="KW-1185">Reference proteome</keyword>
<evidence type="ECO:0000256" key="1">
    <source>
        <dbReference type="SAM" id="MobiDB-lite"/>
    </source>
</evidence>
<reference evidence="3 4" key="1">
    <citation type="journal article" date="2015" name="Plant Cell">
        <title>Oil accumulation by the oleaginous diatom Fistulifera solaris as revealed by the genome and transcriptome.</title>
        <authorList>
            <person name="Tanaka T."/>
            <person name="Maeda Y."/>
            <person name="Veluchamy A."/>
            <person name="Tanaka M."/>
            <person name="Abida H."/>
            <person name="Marechal E."/>
            <person name="Bowler C."/>
            <person name="Muto M."/>
            <person name="Sunaga Y."/>
            <person name="Tanaka M."/>
            <person name="Yoshino T."/>
            <person name="Taniguchi T."/>
            <person name="Fukuda Y."/>
            <person name="Nemoto M."/>
            <person name="Matsumoto M."/>
            <person name="Wong P.S."/>
            <person name="Aburatani S."/>
            <person name="Fujibuchi W."/>
        </authorList>
    </citation>
    <scope>NUCLEOTIDE SEQUENCE [LARGE SCALE GENOMIC DNA]</scope>
    <source>
        <strain evidence="3 4">JPCC DA0580</strain>
    </source>
</reference>
<comment type="caution">
    <text evidence="3">The sequence shown here is derived from an EMBL/GenBank/DDBJ whole genome shotgun (WGS) entry which is preliminary data.</text>
</comment>
<evidence type="ECO:0000313" key="4">
    <source>
        <dbReference type="Proteomes" id="UP000198406"/>
    </source>
</evidence>